<dbReference type="InterPro" id="IPR006314">
    <property type="entry name" value="Dyp_peroxidase"/>
</dbReference>
<dbReference type="InterPro" id="IPR048328">
    <property type="entry name" value="Dyp_perox_C"/>
</dbReference>
<keyword evidence="2 11" id="KW-0575">Peroxidase</keyword>
<dbReference type="InterPro" id="IPR011008">
    <property type="entry name" value="Dimeric_a/b-barrel"/>
</dbReference>
<sequence length="525" mass="58705">MLTEELTSHICRRALLPLLSDVDCPIDDESVARKSPLPNPRNVQGDVYLTFSKDFENFLFFRFTNPTQFVQDLAHYKPTTSYDVMHDVMRKIAEAKAAGKRAKHWQSQVAFTREGLNILGHNEQIQDVDFDKVSTPSATSDEPFRTQIMHGVFIVAASDQEYLTNGVDEIMKIFGGSIVVSILEGHSRPKQERGHEHFGFMDGISQPALRGLVKPKKGQNQCDAGVIVMGYPGDPLYQDKHTPRPDWTRDGSIMVFRKLKQLVPEFRKYVADAGPKWREWMPAEDVPKIQPPLSDAEGAALFGARLFGRWKSGAPIARAPFRDDPSQTAEDKANDFDYTVPGVFGPTQKLCPFTAHVRRTAPRNLDPFAAKSLLESALIVRGGIPYGDEVQPDEQETTKLDRGLLFVCYQSRIARGFLTQISWAFNDYFPVINFTPTKWGQDSIIGAAEPPPTLVQVRAVGGKIPDGDITLEVENNPPDANVVTVDGFAKPRLQPVVQPQFFVQVRGGDFFFVPSVSTLRLWSRG</sequence>
<evidence type="ECO:0000256" key="6">
    <source>
        <dbReference type="ARBA" id="ARBA00023002"/>
    </source>
</evidence>
<dbReference type="GO" id="GO:0020037">
    <property type="term" value="F:heme binding"/>
    <property type="evidence" value="ECO:0007669"/>
    <property type="project" value="InterPro"/>
</dbReference>
<dbReference type="Pfam" id="PF20628">
    <property type="entry name" value="Dyp_perox_C"/>
    <property type="match status" value="1"/>
</dbReference>
<evidence type="ECO:0000259" key="10">
    <source>
        <dbReference type="Pfam" id="PF21105"/>
    </source>
</evidence>
<evidence type="ECO:0000259" key="9">
    <source>
        <dbReference type="Pfam" id="PF20628"/>
    </source>
</evidence>
<evidence type="ECO:0000313" key="11">
    <source>
        <dbReference type="EMBL" id="KIP10320.1"/>
    </source>
</evidence>
<name>A0A0C3SEA1_PHLG1</name>
<dbReference type="PANTHER" id="PTHR30521:SF4">
    <property type="entry name" value="DEFERROCHELATASE"/>
    <property type="match status" value="1"/>
</dbReference>
<dbReference type="OrthoDB" id="3207336at2759"/>
<dbReference type="PANTHER" id="PTHR30521">
    <property type="entry name" value="DEFERROCHELATASE/PEROXIDASE"/>
    <property type="match status" value="1"/>
</dbReference>
<evidence type="ECO:0000256" key="2">
    <source>
        <dbReference type="ARBA" id="ARBA00022559"/>
    </source>
</evidence>
<keyword evidence="4" id="KW-0479">Metal-binding</keyword>
<reference evidence="11 12" key="1">
    <citation type="journal article" date="2014" name="PLoS Genet.">
        <title>Analysis of the Phlebiopsis gigantea genome, transcriptome and secretome provides insight into its pioneer colonization strategies of wood.</title>
        <authorList>
            <person name="Hori C."/>
            <person name="Ishida T."/>
            <person name="Igarashi K."/>
            <person name="Samejima M."/>
            <person name="Suzuki H."/>
            <person name="Master E."/>
            <person name="Ferreira P."/>
            <person name="Ruiz-Duenas F.J."/>
            <person name="Held B."/>
            <person name="Canessa P."/>
            <person name="Larrondo L.F."/>
            <person name="Schmoll M."/>
            <person name="Druzhinina I.S."/>
            <person name="Kubicek C.P."/>
            <person name="Gaskell J.A."/>
            <person name="Kersten P."/>
            <person name="St John F."/>
            <person name="Glasner J."/>
            <person name="Sabat G."/>
            <person name="Splinter BonDurant S."/>
            <person name="Syed K."/>
            <person name="Yadav J."/>
            <person name="Mgbeahuruike A.C."/>
            <person name="Kovalchuk A."/>
            <person name="Asiegbu F.O."/>
            <person name="Lackner G."/>
            <person name="Hoffmeister D."/>
            <person name="Rencoret J."/>
            <person name="Gutierrez A."/>
            <person name="Sun H."/>
            <person name="Lindquist E."/>
            <person name="Barry K."/>
            <person name="Riley R."/>
            <person name="Grigoriev I.V."/>
            <person name="Henrissat B."/>
            <person name="Kues U."/>
            <person name="Berka R.M."/>
            <person name="Martinez A.T."/>
            <person name="Covert S.F."/>
            <person name="Blanchette R.A."/>
            <person name="Cullen D."/>
        </authorList>
    </citation>
    <scope>NUCLEOTIDE SEQUENCE [LARGE SCALE GENOMIC DNA]</scope>
    <source>
        <strain evidence="11 12">11061_1 CR5-6</strain>
    </source>
</reference>
<evidence type="ECO:0000256" key="8">
    <source>
        <dbReference type="ARBA" id="ARBA00025737"/>
    </source>
</evidence>
<keyword evidence="6" id="KW-0560">Oxidoreductase</keyword>
<dbReference type="AlphaFoldDB" id="A0A0C3SEA1"/>
<keyword evidence="12" id="KW-1185">Reference proteome</keyword>
<gene>
    <name evidence="11" type="primary">DyP3</name>
    <name evidence="11" type="ORF">PHLGIDRAFT_85295</name>
</gene>
<evidence type="ECO:0000256" key="3">
    <source>
        <dbReference type="ARBA" id="ARBA00022617"/>
    </source>
</evidence>
<keyword evidence="3" id="KW-0349">Heme</keyword>
<dbReference type="NCBIfam" id="TIGR01413">
    <property type="entry name" value="Dyp_perox_fam"/>
    <property type="match status" value="1"/>
</dbReference>
<dbReference type="EMBL" id="KN840456">
    <property type="protein sequence ID" value="KIP10320.1"/>
    <property type="molecule type" value="Genomic_DNA"/>
</dbReference>
<dbReference type="Proteomes" id="UP000053257">
    <property type="component" value="Unassembled WGS sequence"/>
</dbReference>
<dbReference type="STRING" id="745531.A0A0C3SEA1"/>
<comment type="cofactor">
    <cofactor evidence="1">
        <name>heme b</name>
        <dbReference type="ChEBI" id="CHEBI:60344"/>
    </cofactor>
</comment>
<evidence type="ECO:0000313" key="12">
    <source>
        <dbReference type="Proteomes" id="UP000053257"/>
    </source>
</evidence>
<dbReference type="InterPro" id="IPR049509">
    <property type="entry name" value="DyP_N"/>
</dbReference>
<protein>
    <submittedName>
        <fullName evidence="11">DyP-type peroxidase</fullName>
    </submittedName>
</protein>
<dbReference type="SUPFAM" id="SSF54909">
    <property type="entry name" value="Dimeric alpha+beta barrel"/>
    <property type="match status" value="1"/>
</dbReference>
<comment type="similarity">
    <text evidence="8">Belongs to the DyP-type peroxidase family.</text>
</comment>
<evidence type="ECO:0000256" key="7">
    <source>
        <dbReference type="ARBA" id="ARBA00023004"/>
    </source>
</evidence>
<dbReference type="PROSITE" id="PS51404">
    <property type="entry name" value="DYP_PEROXIDASE"/>
    <property type="match status" value="1"/>
</dbReference>
<dbReference type="Pfam" id="PF21105">
    <property type="entry name" value="DyP_N"/>
    <property type="match status" value="1"/>
</dbReference>
<evidence type="ECO:0000256" key="5">
    <source>
        <dbReference type="ARBA" id="ARBA00022729"/>
    </source>
</evidence>
<dbReference type="HOGENOM" id="CLU_015125_0_0_1"/>
<proteinExistence type="inferred from homology"/>
<dbReference type="GO" id="GO:0004601">
    <property type="term" value="F:peroxidase activity"/>
    <property type="evidence" value="ECO:0007669"/>
    <property type="project" value="UniProtKB-KW"/>
</dbReference>
<keyword evidence="5" id="KW-0732">Signal</keyword>
<feature type="domain" description="DyP dimeric alpha+beta barrel" evidence="10">
    <location>
        <begin position="42"/>
        <end position="189"/>
    </location>
</feature>
<evidence type="ECO:0000256" key="1">
    <source>
        <dbReference type="ARBA" id="ARBA00001970"/>
    </source>
</evidence>
<keyword evidence="7" id="KW-0408">Iron</keyword>
<dbReference type="GO" id="GO:0046872">
    <property type="term" value="F:metal ion binding"/>
    <property type="evidence" value="ECO:0007669"/>
    <property type="project" value="UniProtKB-KW"/>
</dbReference>
<organism evidence="11 12">
    <name type="scientific">Phlebiopsis gigantea (strain 11061_1 CR5-6)</name>
    <name type="common">White-rot fungus</name>
    <name type="synonym">Peniophora gigantea</name>
    <dbReference type="NCBI Taxonomy" id="745531"/>
    <lineage>
        <taxon>Eukaryota</taxon>
        <taxon>Fungi</taxon>
        <taxon>Dikarya</taxon>
        <taxon>Basidiomycota</taxon>
        <taxon>Agaricomycotina</taxon>
        <taxon>Agaricomycetes</taxon>
        <taxon>Polyporales</taxon>
        <taxon>Phanerochaetaceae</taxon>
        <taxon>Phlebiopsis</taxon>
    </lineage>
</organism>
<evidence type="ECO:0000256" key="4">
    <source>
        <dbReference type="ARBA" id="ARBA00022723"/>
    </source>
</evidence>
<accession>A0A0C3SEA1</accession>
<feature type="domain" description="Dyp-type peroxidase C-terminal" evidence="9">
    <location>
        <begin position="314"/>
        <end position="418"/>
    </location>
</feature>
<dbReference type="GO" id="GO:0005829">
    <property type="term" value="C:cytosol"/>
    <property type="evidence" value="ECO:0007669"/>
    <property type="project" value="TreeGrafter"/>
</dbReference>